<dbReference type="PANTHER" id="PTHR43179">
    <property type="entry name" value="RHAMNOSYLTRANSFERASE WBBL"/>
    <property type="match status" value="1"/>
</dbReference>
<dbReference type="GO" id="GO:0016740">
    <property type="term" value="F:transferase activity"/>
    <property type="evidence" value="ECO:0007669"/>
    <property type="project" value="UniProtKB-KW"/>
</dbReference>
<dbReference type="Pfam" id="PF00535">
    <property type="entry name" value="Glycos_transf_2"/>
    <property type="match status" value="2"/>
</dbReference>
<proteinExistence type="predicted"/>
<protein>
    <submittedName>
        <fullName evidence="2">Glycosyltransferase</fullName>
    </submittedName>
</protein>
<dbReference type="SUPFAM" id="SSF53448">
    <property type="entry name" value="Nucleotide-diphospho-sugar transferases"/>
    <property type="match status" value="2"/>
</dbReference>
<dbReference type="Gene3D" id="3.90.550.10">
    <property type="entry name" value="Spore Coat Polysaccharide Biosynthesis Protein SpsA, Chain A"/>
    <property type="match status" value="2"/>
</dbReference>
<reference evidence="2 3" key="1">
    <citation type="submission" date="2017-11" db="EMBL/GenBank/DDBJ databases">
        <title>Population delineation of vibrios coincides with oyster pathogenicity.</title>
        <authorList>
            <person name="Bruto M."/>
            <person name="Labreuche Y."/>
            <person name="James A."/>
            <person name="Piel D."/>
            <person name="Chenivesse S."/>
            <person name="Petton B."/>
            <person name="Polz M.F."/>
            <person name="Le Roux F."/>
        </authorList>
    </citation>
    <scope>NUCLEOTIDE SEQUENCE [LARGE SCALE GENOMIC DNA]</scope>
    <source>
        <strain evidence="2 3">1F_55</strain>
    </source>
</reference>
<feature type="domain" description="Glycosyltransferase 2-like" evidence="1">
    <location>
        <begin position="781"/>
        <end position="914"/>
    </location>
</feature>
<keyword evidence="2" id="KW-0808">Transferase</keyword>
<gene>
    <name evidence="2" type="ORF">CWO36_11935</name>
</gene>
<dbReference type="AlphaFoldDB" id="A0A2T5EGS9"/>
<dbReference type="InterPro" id="IPR001173">
    <property type="entry name" value="Glyco_trans_2-like"/>
</dbReference>
<dbReference type="EMBL" id="PIGA01000017">
    <property type="protein sequence ID" value="PTP18859.1"/>
    <property type="molecule type" value="Genomic_DNA"/>
</dbReference>
<comment type="caution">
    <text evidence="2">The sequence shown here is derived from an EMBL/GenBank/DDBJ whole genome shotgun (WGS) entry which is preliminary data.</text>
</comment>
<feature type="domain" description="Glycosyltransferase 2-like" evidence="1">
    <location>
        <begin position="38"/>
        <end position="163"/>
    </location>
</feature>
<dbReference type="Proteomes" id="UP000244080">
    <property type="component" value="Unassembled WGS sequence"/>
</dbReference>
<evidence type="ECO:0000313" key="2">
    <source>
        <dbReference type="EMBL" id="PTP18859.1"/>
    </source>
</evidence>
<dbReference type="RefSeq" id="WP_017085792.1">
    <property type="nucleotide sequence ID" value="NZ_CAWNZY010000026.1"/>
</dbReference>
<name>A0A2T5EGS9_VIBSP</name>
<dbReference type="PANTHER" id="PTHR43179:SF7">
    <property type="entry name" value="RHAMNOSYLTRANSFERASE WBBL"/>
    <property type="match status" value="1"/>
</dbReference>
<accession>A0A2T5EGS9</accession>
<sequence>MANFHPRAPIKYTKILCDRNLRVAHTSASEFDTAEVVVGITHKNQPQGLIRALDSALKQSLTQKQIARIVVLDDSSDISWASEASALLHHPAVTLLQAECGSPARARNLLLDWADTQPCIQWVARLDADDELFAKDSLHGLWKAVRDTDKVAALGSNKLRKGGVILQNDNIANPNELCNHLSLAGFIDNFASAKQQRELPSCNLLLKNNLGIRYPNIRSAEDHWLVTKLLMLNPSKVAVCSYPIYAIYSLDGEDTKTNKSNEIWQDQRNRLAYVARTWSTLLSTNRHLLGVGMEGAVWLQHNQVVKEFYPWAISDTEVRSLRTLLAEKDLPISTVTWRKCDGLWQYSTSFQNNALTNEKLSEKSIVDYLKKLYHAGVCTLNIKRDNLIVTPQGDLEYIDVGKDLQPLTSSRFRDMCARLYSIGILANTDEEVVRRLSWRRQDDALMSLPGFEQFYRKLITELHPQCVEPCRNLTPTVSCKSESVTLMIKACAQDAKVLSDQVLHIVTQLRYPIDFAQTVLLIDPHEGQFLRQYSNPNLASVIEQAERLRDNGLIDSVLVSPSSATTINTTYEKWFAQSKCGETHTCQNAPLFPQIWGFDQVTTRYVLQCDLDVLIGRRNWHHDYIADMIYACEPKDVLAVGFNIPKSSSNFNPYKGAPGEFAPEVRFGLLDLGRIRLQLPIDNPLDRGRFTLTWHRALQQAMKCKGLRAVRGGDPQSYYVHPRNEHKHLPELSLARDLISQGIEPTKQHEEFDWVPGNHWQYEQRHEAVVFLLKGRYTDHALLKRCLDSLRNQTNQSFGIIVIDDASGSAHNWCYPMLLDELQAKTTLVRRSSNTGRMPNFILAIKEICQDPNSLVVVLDQDDCLMQPSVVDALYAARKQGADLVQMPMFRPNKPLHLYQPDYRNPRLAAGANVWSHLRGFTKALFEQVPEEYYKHKDSSEWFDLATDYLTMLPMAELAKAPIYLDTGYTYWHMRKKLGRDEKEHNNQMVQEIMSMPSLSRREVELVEPKPDFFEDGLPH</sequence>
<evidence type="ECO:0000259" key="1">
    <source>
        <dbReference type="Pfam" id="PF00535"/>
    </source>
</evidence>
<organism evidence="2 3">
    <name type="scientific">Vibrio splendidus</name>
    <dbReference type="NCBI Taxonomy" id="29497"/>
    <lineage>
        <taxon>Bacteria</taxon>
        <taxon>Pseudomonadati</taxon>
        <taxon>Pseudomonadota</taxon>
        <taxon>Gammaproteobacteria</taxon>
        <taxon>Vibrionales</taxon>
        <taxon>Vibrionaceae</taxon>
        <taxon>Vibrio</taxon>
    </lineage>
</organism>
<dbReference type="CDD" id="cd00761">
    <property type="entry name" value="Glyco_tranf_GTA_type"/>
    <property type="match status" value="2"/>
</dbReference>
<evidence type="ECO:0000313" key="3">
    <source>
        <dbReference type="Proteomes" id="UP000244080"/>
    </source>
</evidence>
<dbReference type="InterPro" id="IPR029044">
    <property type="entry name" value="Nucleotide-diphossugar_trans"/>
</dbReference>